<feature type="domain" description="Glutamine amidotransferase" evidence="3">
    <location>
        <begin position="86"/>
        <end position="182"/>
    </location>
</feature>
<dbReference type="InterPro" id="IPR015527">
    <property type="entry name" value="Pept_C26_g-glut_hydrolase"/>
</dbReference>
<name>A0A022QEB8_ERYGU</name>
<dbReference type="InterPro" id="IPR017926">
    <property type="entry name" value="GATASE"/>
</dbReference>
<reference evidence="4 5" key="1">
    <citation type="journal article" date="2013" name="Proc. Natl. Acad. Sci. U.S.A.">
        <title>Fine-scale variation in meiotic recombination in Mimulus inferred from population shotgun sequencing.</title>
        <authorList>
            <person name="Hellsten U."/>
            <person name="Wright K.M."/>
            <person name="Jenkins J."/>
            <person name="Shu S."/>
            <person name="Yuan Y."/>
            <person name="Wessler S.R."/>
            <person name="Schmutz J."/>
            <person name="Willis J.H."/>
            <person name="Rokhsar D.S."/>
        </authorList>
    </citation>
    <scope>NUCLEOTIDE SEQUENCE [LARGE SCALE GENOMIC DNA]</scope>
    <source>
        <strain evidence="5">cv. DUN x IM62</strain>
    </source>
</reference>
<accession>A0A022QEB8</accession>
<evidence type="ECO:0000259" key="3">
    <source>
        <dbReference type="Pfam" id="PF00117"/>
    </source>
</evidence>
<comment type="catalytic activity">
    <reaction evidence="2">
        <text>(6S)-5,6,7,8-tetrahydrofolyl-(gamma-L-Glu)(n) + (n-1) H2O = (6S)-5,6,7,8-tetrahydrofolate + (n-1) L-glutamate</text>
        <dbReference type="Rhea" id="RHEA:56784"/>
        <dbReference type="Rhea" id="RHEA-COMP:14738"/>
        <dbReference type="ChEBI" id="CHEBI:15377"/>
        <dbReference type="ChEBI" id="CHEBI:29985"/>
        <dbReference type="ChEBI" id="CHEBI:57453"/>
        <dbReference type="ChEBI" id="CHEBI:141005"/>
        <dbReference type="EC" id="3.4.19.9"/>
    </reaction>
</comment>
<keyword evidence="2" id="KW-0378">Hydrolase</keyword>
<protein>
    <recommendedName>
        <fullName evidence="2">folate gamma-glutamyl hydrolase</fullName>
        <ecNumber evidence="2">3.4.19.9</ecNumber>
    </recommendedName>
</protein>
<organism evidence="4 5">
    <name type="scientific">Erythranthe guttata</name>
    <name type="common">Yellow monkey flower</name>
    <name type="synonym">Mimulus guttatus</name>
    <dbReference type="NCBI Taxonomy" id="4155"/>
    <lineage>
        <taxon>Eukaryota</taxon>
        <taxon>Viridiplantae</taxon>
        <taxon>Streptophyta</taxon>
        <taxon>Embryophyta</taxon>
        <taxon>Tracheophyta</taxon>
        <taxon>Spermatophyta</taxon>
        <taxon>Magnoliopsida</taxon>
        <taxon>eudicotyledons</taxon>
        <taxon>Gunneridae</taxon>
        <taxon>Pentapetalae</taxon>
        <taxon>asterids</taxon>
        <taxon>lamiids</taxon>
        <taxon>Lamiales</taxon>
        <taxon>Phrymaceae</taxon>
        <taxon>Erythranthe</taxon>
    </lineage>
</organism>
<dbReference type="InterPro" id="IPR029062">
    <property type="entry name" value="Class_I_gatase-like"/>
</dbReference>
<dbReference type="GO" id="GO:0046900">
    <property type="term" value="P:tetrahydrofolylpolyglutamate metabolic process"/>
    <property type="evidence" value="ECO:0000318"/>
    <property type="project" value="GO_Central"/>
</dbReference>
<dbReference type="GO" id="GO:0034722">
    <property type="term" value="F:gamma-glutamyl-peptidase activity"/>
    <property type="evidence" value="ECO:0000318"/>
    <property type="project" value="GO_Central"/>
</dbReference>
<feature type="active site" description="Nucleophile" evidence="1 2">
    <location>
        <position position="96"/>
    </location>
</feature>
<dbReference type="Pfam" id="PF00117">
    <property type="entry name" value="GATase"/>
    <property type="match status" value="1"/>
</dbReference>
<keyword evidence="5" id="KW-1185">Reference proteome</keyword>
<gene>
    <name evidence="4" type="ORF">MIMGU_mgv1a019546mg</name>
</gene>
<feature type="active site" evidence="2">
    <location>
        <position position="204"/>
    </location>
</feature>
<dbReference type="PROSITE" id="PS51275">
    <property type="entry name" value="PEPTIDASE_C26_GGH"/>
    <property type="match status" value="1"/>
</dbReference>
<evidence type="ECO:0000313" key="4">
    <source>
        <dbReference type="EMBL" id="EYU26306.1"/>
    </source>
</evidence>
<evidence type="ECO:0000256" key="1">
    <source>
        <dbReference type="PIRSR" id="PIRSR615527-1"/>
    </source>
</evidence>
<dbReference type="Proteomes" id="UP000030748">
    <property type="component" value="Unassembled WGS sequence"/>
</dbReference>
<dbReference type="EC" id="3.4.19.9" evidence="2"/>
<dbReference type="PANTHER" id="PTHR11315:SF0">
    <property type="entry name" value="FOLATE GAMMA-GLUTAMYL HYDROLASE"/>
    <property type="match status" value="1"/>
</dbReference>
<dbReference type="SUPFAM" id="SSF52317">
    <property type="entry name" value="Class I glutamine amidotransferase-like"/>
    <property type="match status" value="1"/>
</dbReference>
<dbReference type="EMBL" id="KI631699">
    <property type="protein sequence ID" value="EYU26306.1"/>
    <property type="molecule type" value="Genomic_DNA"/>
</dbReference>
<dbReference type="STRING" id="4155.A0A022QEB8"/>
<dbReference type="AlphaFoldDB" id="A0A022QEB8"/>
<evidence type="ECO:0000256" key="2">
    <source>
        <dbReference type="PROSITE-ProRule" id="PRU00607"/>
    </source>
</evidence>
<dbReference type="PANTHER" id="PTHR11315">
    <property type="entry name" value="PROTEASE FAMILY C26 GAMMA-GLUTAMYL HYDROLASE"/>
    <property type="match status" value="1"/>
</dbReference>
<sequence length="231" mass="26011">MISLRCRPAVLKFNFGPVIGILGNATDASYIAAGARVIPLIYNEPLELRNEKLNLVNGVIFTAKSGVYFDVVKSIFEINVRRKNDAGHHFPLLAICLGFELLTMIVSEDENIMDKFNAKNHASNFKVMKKPDVNGNGSLFQRFPEVLRNKLSTKSLVMQNHSFRRDARLDSFFKILATSTDKNGKKNAFEWGLSGIPHSEDAVHVTQHVADFFVRVSTSSSRRFVYLPTYL</sequence>
<dbReference type="GO" id="GO:0005773">
    <property type="term" value="C:vacuole"/>
    <property type="evidence" value="ECO:0000318"/>
    <property type="project" value="GO_Central"/>
</dbReference>
<evidence type="ECO:0000313" key="5">
    <source>
        <dbReference type="Proteomes" id="UP000030748"/>
    </source>
</evidence>
<proteinExistence type="predicted"/>
<dbReference type="Gene3D" id="3.40.50.880">
    <property type="match status" value="1"/>
</dbReference>